<dbReference type="GeneID" id="301042776"/>
<dbReference type="Proteomes" id="UP000294239">
    <property type="component" value="Unassembled WGS sequence"/>
</dbReference>
<comment type="caution">
    <text evidence="1">The sequence shown here is derived from an EMBL/GenBank/DDBJ whole genome shotgun (WGS) entry which is preliminary data.</text>
</comment>
<evidence type="ECO:0000313" key="1">
    <source>
        <dbReference type="EMBL" id="TBN10566.1"/>
    </source>
</evidence>
<protein>
    <submittedName>
        <fullName evidence="1">Uncharacterized protein</fullName>
    </submittedName>
</protein>
<proteinExistence type="predicted"/>
<dbReference type="RefSeq" id="WP_130978662.1">
    <property type="nucleotide sequence ID" value="NZ_SISF01000032.1"/>
</dbReference>
<keyword evidence="2" id="KW-1185">Reference proteome</keyword>
<evidence type="ECO:0000313" key="2">
    <source>
        <dbReference type="Proteomes" id="UP000294239"/>
    </source>
</evidence>
<accession>A0ABY1Y4H8</accession>
<reference evidence="1 2" key="1">
    <citation type="submission" date="2019-02" db="EMBL/GenBank/DDBJ databases">
        <title>Current taxonomic status of genus Agrobacterium and description of Agrobacterium cavarae sp. nov. isolated from maize roots.</title>
        <authorList>
            <person name="Flores-Felix J.D."/>
            <person name="Menendez E."/>
            <person name="Ramirez-Bahena M.H."/>
            <person name="Garcia-Fraile P."/>
            <person name="Velazquez E."/>
        </authorList>
    </citation>
    <scope>NUCLEOTIDE SEQUENCE [LARGE SCALE GENOMIC DNA]</scope>
    <source>
        <strain evidence="1 2">RZME10</strain>
    </source>
</reference>
<dbReference type="EMBL" id="SISF01000032">
    <property type="protein sequence ID" value="TBN10566.1"/>
    <property type="molecule type" value="Genomic_DNA"/>
</dbReference>
<gene>
    <name evidence="1" type="ORF">EYC79_16470</name>
</gene>
<organism evidence="1 2">
    <name type="scientific">Agrobacterium cavarae</name>
    <dbReference type="NCBI Taxonomy" id="2528239"/>
    <lineage>
        <taxon>Bacteria</taxon>
        <taxon>Pseudomonadati</taxon>
        <taxon>Pseudomonadota</taxon>
        <taxon>Alphaproteobacteria</taxon>
        <taxon>Hyphomicrobiales</taxon>
        <taxon>Rhizobiaceae</taxon>
        <taxon>Rhizobium/Agrobacterium group</taxon>
        <taxon>Agrobacterium</taxon>
    </lineage>
</organism>
<name>A0ABY1Y4H8_9HYPH</name>
<sequence length="119" mass="12580">MSAVDGAGIEEYADIKSGAAEVVEVKTGADSGFKQVKMGWSRQSLFGGVQTANRRRDVAGNGAYTCAHEIADVLPLRTTGSTLKAVAGTTQCVERSRPAMDVRFAFAMCGKSERSSLKC</sequence>